<dbReference type="EMBL" id="CAXITT010000146">
    <property type="protein sequence ID" value="CAL1533598.1"/>
    <property type="molecule type" value="Genomic_DNA"/>
</dbReference>
<keyword evidence="1" id="KW-0677">Repeat</keyword>
<proteinExistence type="predicted"/>
<dbReference type="GO" id="GO:0032426">
    <property type="term" value="C:stereocilium tip"/>
    <property type="evidence" value="ECO:0007669"/>
    <property type="project" value="TreeGrafter"/>
</dbReference>
<dbReference type="Proteomes" id="UP001497497">
    <property type="component" value="Unassembled WGS sequence"/>
</dbReference>
<evidence type="ECO:0000313" key="3">
    <source>
        <dbReference type="Proteomes" id="UP001497497"/>
    </source>
</evidence>
<name>A0AAV2HI01_LYMST</name>
<feature type="non-terminal residue" evidence="2">
    <location>
        <position position="1"/>
    </location>
</feature>
<dbReference type="PANTHER" id="PTHR23116:SF29">
    <property type="entry name" value="PDZ DOMAIN-CONTAINING PROTEIN 7"/>
    <property type="match status" value="1"/>
</dbReference>
<reference evidence="2 3" key="1">
    <citation type="submission" date="2024-04" db="EMBL/GenBank/DDBJ databases">
        <authorList>
            <consortium name="Genoscope - CEA"/>
            <person name="William W."/>
        </authorList>
    </citation>
    <scope>NUCLEOTIDE SEQUENCE [LARGE SCALE GENOMIC DNA]</scope>
</reference>
<dbReference type="AlphaFoldDB" id="A0AAV2HI01"/>
<protein>
    <submittedName>
        <fullName evidence="2">Uncharacterized protein</fullName>
    </submittedName>
</protein>
<feature type="non-terminal residue" evidence="2">
    <location>
        <position position="79"/>
    </location>
</feature>
<dbReference type="GO" id="GO:0005886">
    <property type="term" value="C:plasma membrane"/>
    <property type="evidence" value="ECO:0007669"/>
    <property type="project" value="TreeGrafter"/>
</dbReference>
<dbReference type="GO" id="GO:0002142">
    <property type="term" value="C:stereocilia ankle link complex"/>
    <property type="evidence" value="ECO:0007669"/>
    <property type="project" value="TreeGrafter"/>
</dbReference>
<dbReference type="InterPro" id="IPR051844">
    <property type="entry name" value="USH2_Complex_Protein"/>
</dbReference>
<keyword evidence="3" id="KW-1185">Reference proteome</keyword>
<dbReference type="Gene3D" id="1.20.1160.20">
    <property type="match status" value="1"/>
</dbReference>
<evidence type="ECO:0000256" key="1">
    <source>
        <dbReference type="ARBA" id="ARBA00022737"/>
    </source>
</evidence>
<accession>A0AAV2HI01</accession>
<evidence type="ECO:0000313" key="2">
    <source>
        <dbReference type="EMBL" id="CAL1533598.1"/>
    </source>
</evidence>
<sequence length="79" mass="9021">VHETSRLLLNESEQASLNYYLAEYEKGTISVQGLVQALLELLNTGAKYTLLSEIRTLLNSTDLNIFDELLVRRHKEKSL</sequence>
<gene>
    <name evidence="2" type="ORF">GSLYS_00007558001</name>
</gene>
<dbReference type="GO" id="GO:0005929">
    <property type="term" value="C:cilium"/>
    <property type="evidence" value="ECO:0007669"/>
    <property type="project" value="TreeGrafter"/>
</dbReference>
<dbReference type="PANTHER" id="PTHR23116">
    <property type="entry name" value="PDZ DOMAIN CONTAINING WHIRLIN AND HARMONIN-RELATED"/>
    <property type="match status" value="1"/>
</dbReference>
<organism evidence="2 3">
    <name type="scientific">Lymnaea stagnalis</name>
    <name type="common">Great pond snail</name>
    <name type="synonym">Helix stagnalis</name>
    <dbReference type="NCBI Taxonomy" id="6523"/>
    <lineage>
        <taxon>Eukaryota</taxon>
        <taxon>Metazoa</taxon>
        <taxon>Spiralia</taxon>
        <taxon>Lophotrochozoa</taxon>
        <taxon>Mollusca</taxon>
        <taxon>Gastropoda</taxon>
        <taxon>Heterobranchia</taxon>
        <taxon>Euthyneura</taxon>
        <taxon>Panpulmonata</taxon>
        <taxon>Hygrophila</taxon>
        <taxon>Lymnaeoidea</taxon>
        <taxon>Lymnaeidae</taxon>
        <taxon>Lymnaea</taxon>
    </lineage>
</organism>
<comment type="caution">
    <text evidence="2">The sequence shown here is derived from an EMBL/GenBank/DDBJ whole genome shotgun (WGS) entry which is preliminary data.</text>
</comment>